<feature type="transmembrane region" description="Helical" evidence="1">
    <location>
        <begin position="358"/>
        <end position="383"/>
    </location>
</feature>
<evidence type="ECO:0008006" key="4">
    <source>
        <dbReference type="Google" id="ProtNLM"/>
    </source>
</evidence>
<comment type="caution">
    <text evidence="2">The sequence shown here is derived from an EMBL/GenBank/DDBJ whole genome shotgun (WGS) entry which is preliminary data.</text>
</comment>
<sequence>MTDDPAQDRILLHPLGFRRDGTEWIVGRPDTGTFVTMPTAGVRVIHLLGAAVPPAEVRQRIHQETGTLVEIDAFIDSLCRLGFVRSLNGQPVASAPPARSSLPRVKPDQVRWTLNPVLHALLAALALTGLAVPLIQPQLRLHWTDLLWSNHGTAVLLGEAALTWLLLMLHELAHLFTARAAGVPGTIRLGTRLQFLVVQTDVSGIWLSPRRTRITVYLAGLLLDLSVVGCTLLTQLLTGPNRALAAVAATQLGAILTEFMVFTRTDLYFVLQDLLGCRNLYHDAAAFVRFTLARASGRPATDPLIGLSRPEGNRVRAYAVVMLLGSAACLTMAAEAWHHVVWAMLTRAGGELFHATSWLSALDALTTILLLLGPQALWATVWWRQRRSRHR</sequence>
<name>A0ABP5RUU1_9ACTN</name>
<keyword evidence="1" id="KW-0472">Membrane</keyword>
<evidence type="ECO:0000313" key="2">
    <source>
        <dbReference type="EMBL" id="GAA2276686.1"/>
    </source>
</evidence>
<dbReference type="RefSeq" id="WP_344640896.1">
    <property type="nucleotide sequence ID" value="NZ_BAAATR010000055.1"/>
</dbReference>
<evidence type="ECO:0000313" key="3">
    <source>
        <dbReference type="Proteomes" id="UP001500305"/>
    </source>
</evidence>
<dbReference type="EMBL" id="BAAATR010000055">
    <property type="protein sequence ID" value="GAA2276686.1"/>
    <property type="molecule type" value="Genomic_DNA"/>
</dbReference>
<organism evidence="2 3">
    <name type="scientific">Kitasatospora cystarginea</name>
    <dbReference type="NCBI Taxonomy" id="58350"/>
    <lineage>
        <taxon>Bacteria</taxon>
        <taxon>Bacillati</taxon>
        <taxon>Actinomycetota</taxon>
        <taxon>Actinomycetes</taxon>
        <taxon>Kitasatosporales</taxon>
        <taxon>Streptomycetaceae</taxon>
        <taxon>Kitasatospora</taxon>
    </lineage>
</organism>
<feature type="transmembrane region" description="Helical" evidence="1">
    <location>
        <begin position="147"/>
        <end position="169"/>
    </location>
</feature>
<feature type="transmembrane region" description="Helical" evidence="1">
    <location>
        <begin position="112"/>
        <end position="135"/>
    </location>
</feature>
<reference evidence="3" key="1">
    <citation type="journal article" date="2019" name="Int. J. Syst. Evol. Microbiol.">
        <title>The Global Catalogue of Microorganisms (GCM) 10K type strain sequencing project: providing services to taxonomists for standard genome sequencing and annotation.</title>
        <authorList>
            <consortium name="The Broad Institute Genomics Platform"/>
            <consortium name="The Broad Institute Genome Sequencing Center for Infectious Disease"/>
            <person name="Wu L."/>
            <person name="Ma J."/>
        </authorList>
    </citation>
    <scope>NUCLEOTIDE SEQUENCE [LARGE SCALE GENOMIC DNA]</scope>
    <source>
        <strain evidence="3">JCM 7356</strain>
    </source>
</reference>
<keyword evidence="1" id="KW-1133">Transmembrane helix</keyword>
<feature type="transmembrane region" description="Helical" evidence="1">
    <location>
        <begin position="216"/>
        <end position="237"/>
    </location>
</feature>
<proteinExistence type="predicted"/>
<accession>A0ABP5RUU1</accession>
<feature type="transmembrane region" description="Helical" evidence="1">
    <location>
        <begin position="243"/>
        <end position="262"/>
    </location>
</feature>
<feature type="transmembrane region" description="Helical" evidence="1">
    <location>
        <begin position="317"/>
        <end position="338"/>
    </location>
</feature>
<dbReference type="Proteomes" id="UP001500305">
    <property type="component" value="Unassembled WGS sequence"/>
</dbReference>
<keyword evidence="1" id="KW-0812">Transmembrane</keyword>
<protein>
    <recommendedName>
        <fullName evidence="4">PqqD family protein</fullName>
    </recommendedName>
</protein>
<gene>
    <name evidence="2" type="ORF">GCM10010430_73240</name>
</gene>
<evidence type="ECO:0000256" key="1">
    <source>
        <dbReference type="SAM" id="Phobius"/>
    </source>
</evidence>
<keyword evidence="3" id="KW-1185">Reference proteome</keyword>